<dbReference type="InterPro" id="IPR023772">
    <property type="entry name" value="DNA-bd_HTH_TetR-type_CS"/>
</dbReference>
<dbReference type="SUPFAM" id="SSF48498">
    <property type="entry name" value="Tetracyclin repressor-like, C-terminal domain"/>
    <property type="match status" value="1"/>
</dbReference>
<feature type="DNA-binding region" description="H-T-H motif" evidence="4">
    <location>
        <begin position="29"/>
        <end position="48"/>
    </location>
</feature>
<organism evidence="6 7">
    <name type="scientific">Mycolicibacterium arenosum</name>
    <dbReference type="NCBI Taxonomy" id="2952157"/>
    <lineage>
        <taxon>Bacteria</taxon>
        <taxon>Bacillati</taxon>
        <taxon>Actinomycetota</taxon>
        <taxon>Actinomycetes</taxon>
        <taxon>Mycobacteriales</taxon>
        <taxon>Mycobacteriaceae</taxon>
        <taxon>Mycolicibacterium</taxon>
    </lineage>
</organism>
<sequence>MARPRTFDEAAVVHAARAVFWDRGYAATSVDDLSKATGLGRGSLYSAFGDKHALFVRALEEYCASALDRVTRQLQQTGVPAFERLSGHLRRMAVGAAADTARRGCMTAKCAAELGGSDADVDRIVGDTLRRWRGELIDCVIEAQSDGVIASDVDPESLATVLLAQVRGFESLHRAGVAQEQLVVAAEQLLVLAAART</sequence>
<evidence type="ECO:0000256" key="2">
    <source>
        <dbReference type="ARBA" id="ARBA00023125"/>
    </source>
</evidence>
<comment type="caution">
    <text evidence="6">The sequence shown here is derived from an EMBL/GenBank/DDBJ whole genome shotgun (WGS) entry which is preliminary data.</text>
</comment>
<dbReference type="Gene3D" id="1.10.10.60">
    <property type="entry name" value="Homeodomain-like"/>
    <property type="match status" value="1"/>
</dbReference>
<proteinExistence type="predicted"/>
<dbReference type="SUPFAM" id="SSF46689">
    <property type="entry name" value="Homeodomain-like"/>
    <property type="match status" value="1"/>
</dbReference>
<evidence type="ECO:0000256" key="3">
    <source>
        <dbReference type="ARBA" id="ARBA00023163"/>
    </source>
</evidence>
<keyword evidence="3" id="KW-0804">Transcription</keyword>
<evidence type="ECO:0000256" key="1">
    <source>
        <dbReference type="ARBA" id="ARBA00023015"/>
    </source>
</evidence>
<dbReference type="PANTHER" id="PTHR47506">
    <property type="entry name" value="TRANSCRIPTIONAL REGULATORY PROTEIN"/>
    <property type="match status" value="1"/>
</dbReference>
<dbReference type="PANTHER" id="PTHR47506:SF1">
    <property type="entry name" value="HTH-TYPE TRANSCRIPTIONAL REGULATOR YJDC"/>
    <property type="match status" value="1"/>
</dbReference>
<keyword evidence="7" id="KW-1185">Reference proteome</keyword>
<evidence type="ECO:0000259" key="5">
    <source>
        <dbReference type="PROSITE" id="PS50977"/>
    </source>
</evidence>
<dbReference type="PROSITE" id="PS01081">
    <property type="entry name" value="HTH_TETR_1"/>
    <property type="match status" value="1"/>
</dbReference>
<dbReference type="InterPro" id="IPR036271">
    <property type="entry name" value="Tet_transcr_reg_TetR-rel_C_sf"/>
</dbReference>
<feature type="domain" description="HTH tetR-type" evidence="5">
    <location>
        <begin position="6"/>
        <end position="66"/>
    </location>
</feature>
<dbReference type="InterPro" id="IPR009057">
    <property type="entry name" value="Homeodomain-like_sf"/>
</dbReference>
<accession>A0ABT1M4Y5</accession>
<keyword evidence="2 4" id="KW-0238">DNA-binding</keyword>
<dbReference type="Gene3D" id="1.10.357.10">
    <property type="entry name" value="Tetracycline Repressor, domain 2"/>
    <property type="match status" value="1"/>
</dbReference>
<evidence type="ECO:0000256" key="4">
    <source>
        <dbReference type="PROSITE-ProRule" id="PRU00335"/>
    </source>
</evidence>
<dbReference type="EMBL" id="JANDBD010000007">
    <property type="protein sequence ID" value="MCP9274219.1"/>
    <property type="molecule type" value="Genomic_DNA"/>
</dbReference>
<protein>
    <submittedName>
        <fullName evidence="6">TetR/AcrR family transcriptional regulator</fullName>
    </submittedName>
</protein>
<evidence type="ECO:0000313" key="6">
    <source>
        <dbReference type="EMBL" id="MCP9274219.1"/>
    </source>
</evidence>
<dbReference type="InterPro" id="IPR011075">
    <property type="entry name" value="TetR_C"/>
</dbReference>
<name>A0ABT1M4Y5_9MYCO</name>
<reference evidence="6 7" key="1">
    <citation type="submission" date="2022-06" db="EMBL/GenBank/DDBJ databases">
        <title>Mycolicibacterium sp. CAU 1645 isolated from seawater.</title>
        <authorList>
            <person name="Kim W."/>
        </authorList>
    </citation>
    <scope>NUCLEOTIDE SEQUENCE [LARGE SCALE GENOMIC DNA]</scope>
    <source>
        <strain evidence="6 7">CAU 1645</strain>
    </source>
</reference>
<dbReference type="Pfam" id="PF00440">
    <property type="entry name" value="TetR_N"/>
    <property type="match status" value="1"/>
</dbReference>
<dbReference type="RefSeq" id="WP_255061590.1">
    <property type="nucleotide sequence ID" value="NZ_JANDBD010000007.1"/>
</dbReference>
<dbReference type="PRINTS" id="PR00455">
    <property type="entry name" value="HTHTETR"/>
</dbReference>
<dbReference type="InterPro" id="IPR001647">
    <property type="entry name" value="HTH_TetR"/>
</dbReference>
<dbReference type="Proteomes" id="UP001651690">
    <property type="component" value="Unassembled WGS sequence"/>
</dbReference>
<keyword evidence="1" id="KW-0805">Transcription regulation</keyword>
<gene>
    <name evidence="6" type="ORF">NM203_18685</name>
</gene>
<dbReference type="Pfam" id="PF16925">
    <property type="entry name" value="TetR_C_13"/>
    <property type="match status" value="1"/>
</dbReference>
<dbReference type="PROSITE" id="PS50977">
    <property type="entry name" value="HTH_TETR_2"/>
    <property type="match status" value="1"/>
</dbReference>
<evidence type="ECO:0000313" key="7">
    <source>
        <dbReference type="Proteomes" id="UP001651690"/>
    </source>
</evidence>